<sequence>MGFPAPAQGPPRSSFSCGGVAAPALTCTRAPHTGHLLMTSTMAGVIPVHVLLNPPVEDLLTTVRQAVRRVRAVPDGDVSPEGPPG</sequence>
<reference evidence="1" key="1">
    <citation type="submission" date="2021-01" db="EMBL/GenBank/DDBJ databases">
        <title>Whole genome shotgun sequence of Virgisporangium aliadipatigenens NBRC 105644.</title>
        <authorList>
            <person name="Komaki H."/>
            <person name="Tamura T."/>
        </authorList>
    </citation>
    <scope>NUCLEOTIDE SEQUENCE</scope>
    <source>
        <strain evidence="1">NBRC 105644</strain>
    </source>
</reference>
<keyword evidence="2" id="KW-1185">Reference proteome</keyword>
<evidence type="ECO:0000313" key="2">
    <source>
        <dbReference type="Proteomes" id="UP000619260"/>
    </source>
</evidence>
<gene>
    <name evidence="1" type="ORF">Val02_89890</name>
</gene>
<name>A0A8J3YYV2_9ACTN</name>
<dbReference type="AlphaFoldDB" id="A0A8J3YYV2"/>
<accession>A0A8J3YYV2</accession>
<dbReference type="EMBL" id="BOPF01000064">
    <property type="protein sequence ID" value="GIJ52103.1"/>
    <property type="molecule type" value="Genomic_DNA"/>
</dbReference>
<evidence type="ECO:0000313" key="1">
    <source>
        <dbReference type="EMBL" id="GIJ52103.1"/>
    </source>
</evidence>
<dbReference type="Proteomes" id="UP000619260">
    <property type="component" value="Unassembled WGS sequence"/>
</dbReference>
<comment type="caution">
    <text evidence="1">The sequence shown here is derived from an EMBL/GenBank/DDBJ whole genome shotgun (WGS) entry which is preliminary data.</text>
</comment>
<organism evidence="1 2">
    <name type="scientific">Virgisporangium aliadipatigenens</name>
    <dbReference type="NCBI Taxonomy" id="741659"/>
    <lineage>
        <taxon>Bacteria</taxon>
        <taxon>Bacillati</taxon>
        <taxon>Actinomycetota</taxon>
        <taxon>Actinomycetes</taxon>
        <taxon>Micromonosporales</taxon>
        <taxon>Micromonosporaceae</taxon>
        <taxon>Virgisporangium</taxon>
    </lineage>
</organism>
<proteinExistence type="predicted"/>
<protein>
    <submittedName>
        <fullName evidence="1">Uncharacterized protein</fullName>
    </submittedName>
</protein>